<evidence type="ECO:0000259" key="1">
    <source>
        <dbReference type="Pfam" id="PF16976"/>
    </source>
</evidence>
<dbReference type="AlphaFoldDB" id="A0A8J3YUE5"/>
<evidence type="ECO:0000313" key="2">
    <source>
        <dbReference type="EMBL" id="GIJ50852.1"/>
    </source>
</evidence>
<reference evidence="2" key="1">
    <citation type="submission" date="2021-01" db="EMBL/GenBank/DDBJ databases">
        <title>Whole genome shotgun sequence of Virgisporangium aliadipatigenens NBRC 105644.</title>
        <authorList>
            <person name="Komaki H."/>
            <person name="Tamura T."/>
        </authorList>
    </citation>
    <scope>NUCLEOTIDE SEQUENCE</scope>
    <source>
        <strain evidence="2">NBRC 105644</strain>
    </source>
</reference>
<keyword evidence="3" id="KW-1185">Reference proteome</keyword>
<accession>A0A8J3YUE5</accession>
<proteinExistence type="predicted"/>
<sequence length="267" mass="26740">MARNKRSLIAVAAAVVLAAAGSTAILLYVGAADRRAVEGRAPVSVLVTTKRVPAGTTGADLRAGGYVEAVTMPASTVPDDALNNVDGALDPLVLTADLQPRQLVLRGAFGERSGLSGGVAIPSGKIAVTVDVAGVPAGSLVRAGSLVAVFDVYTPRDATRVPSGLKGPQPAADADHVTRLLMPKVQVLAVGAATGATGSDATQAPAGQLATGEKAASALTAVTFAVSQEDAERLILAATTTQIYVALLDDSSALRPGPGTDTRSLFP</sequence>
<gene>
    <name evidence="2" type="ORF">Val02_77380</name>
</gene>
<comment type="caution">
    <text evidence="2">The sequence shown here is derived from an EMBL/GenBank/DDBJ whole genome shotgun (WGS) entry which is preliminary data.</text>
</comment>
<dbReference type="RefSeq" id="WP_203904276.1">
    <property type="nucleotide sequence ID" value="NZ_BOPF01000040.1"/>
</dbReference>
<protein>
    <recommendedName>
        <fullName evidence="1">Flp pilus assembly protein RcpC/CpaB domain-containing protein</fullName>
    </recommendedName>
</protein>
<feature type="domain" description="Flp pilus assembly protein RcpC/CpaB" evidence="1">
    <location>
        <begin position="120"/>
        <end position="247"/>
    </location>
</feature>
<name>A0A8J3YUE5_9ACTN</name>
<organism evidence="2 3">
    <name type="scientific">Virgisporangium aliadipatigenens</name>
    <dbReference type="NCBI Taxonomy" id="741659"/>
    <lineage>
        <taxon>Bacteria</taxon>
        <taxon>Bacillati</taxon>
        <taxon>Actinomycetota</taxon>
        <taxon>Actinomycetes</taxon>
        <taxon>Micromonosporales</taxon>
        <taxon>Micromonosporaceae</taxon>
        <taxon>Virgisporangium</taxon>
    </lineage>
</organism>
<dbReference type="InterPro" id="IPR031571">
    <property type="entry name" value="RcpC_dom"/>
</dbReference>
<evidence type="ECO:0000313" key="3">
    <source>
        <dbReference type="Proteomes" id="UP000619260"/>
    </source>
</evidence>
<dbReference type="EMBL" id="BOPF01000040">
    <property type="protein sequence ID" value="GIJ50852.1"/>
    <property type="molecule type" value="Genomic_DNA"/>
</dbReference>
<dbReference type="Pfam" id="PF16976">
    <property type="entry name" value="RcpC"/>
    <property type="match status" value="1"/>
</dbReference>
<dbReference type="Proteomes" id="UP000619260">
    <property type="component" value="Unassembled WGS sequence"/>
</dbReference>